<comment type="subcellular location">
    <subcellularLocation>
        <location evidence="1">Membrane</location>
        <topology evidence="1">Multi-pass membrane protein</topology>
    </subcellularLocation>
</comment>
<name>A0A8C2RIS5_CAPHI</name>
<dbReference type="InterPro" id="IPR017981">
    <property type="entry name" value="GPCR_2-like_7TM"/>
</dbReference>
<evidence type="ECO:0000259" key="6">
    <source>
        <dbReference type="PROSITE" id="PS50261"/>
    </source>
</evidence>
<evidence type="ECO:0000256" key="4">
    <source>
        <dbReference type="ARBA" id="ARBA00023136"/>
    </source>
</evidence>
<evidence type="ECO:0000313" key="8">
    <source>
        <dbReference type="Ensembl" id="ENSCHIP00010028717.1"/>
    </source>
</evidence>
<sequence length="329" mass="35550">MPLPVPPTELVPSERAVVLLSCVLSALGSGLLMATHALWPELRSQARRLLLFLSLADLLSAASYFYGVLQDFKDSSWDCVLQGALSTFANTSSFFWTVAIALYLYLSIVRTARAPETGRLLWTFHVVSWGVPLAITVAAVALKKIGYDASDVSVGWCWINLEAEDRVLWMLLTGKLWELLAYVTLPVLYLLIRKHIRRARLTAVIVLATLIAAFGSSFQYGYNVATINSPSEVGRCGGQGAAPQGAERRVWSSWCLGGCLGRAAHMLRAHGGASSEGRGHTQETAAQTQGTCRQGAVGLHQVPGPQILVESQAWLDTRQAGLRGGSGEV</sequence>
<feature type="transmembrane region" description="Helical" evidence="5">
    <location>
        <begin position="16"/>
        <end position="37"/>
    </location>
</feature>
<feature type="transmembrane region" description="Helical" evidence="5">
    <location>
        <begin position="87"/>
        <end position="108"/>
    </location>
</feature>
<feature type="transmembrane region" description="Helical" evidence="5">
    <location>
        <begin position="168"/>
        <end position="191"/>
    </location>
</feature>
<dbReference type="GO" id="GO:0007166">
    <property type="term" value="P:cell surface receptor signaling pathway"/>
    <property type="evidence" value="ECO:0007669"/>
    <property type="project" value="InterPro"/>
</dbReference>
<evidence type="ECO:0000256" key="1">
    <source>
        <dbReference type="ARBA" id="ARBA00004141"/>
    </source>
</evidence>
<feature type="transmembrane region" description="Helical" evidence="5">
    <location>
        <begin position="120"/>
        <end position="142"/>
    </location>
</feature>
<keyword evidence="2 5" id="KW-0812">Transmembrane</keyword>
<proteinExistence type="predicted"/>
<keyword evidence="4 5" id="KW-0472">Membrane</keyword>
<feature type="transmembrane region" description="Helical" evidence="5">
    <location>
        <begin position="203"/>
        <end position="222"/>
    </location>
</feature>
<dbReference type="PROSITE" id="PS50261">
    <property type="entry name" value="G_PROTEIN_RECEP_F2_4"/>
    <property type="match status" value="1"/>
</dbReference>
<dbReference type="Ensembl" id="ENSCHIT00010040547.1">
    <property type="protein sequence ID" value="ENSCHIP00010028717.1"/>
    <property type="gene ID" value="ENSCHIG00010021440.1"/>
</dbReference>
<protein>
    <recommendedName>
        <fullName evidence="9">G-protein coupled receptors family 2 profile 2 domain-containing protein</fullName>
    </recommendedName>
</protein>
<dbReference type="InterPro" id="IPR017452">
    <property type="entry name" value="GPCR_Rhodpsn_7TM"/>
</dbReference>
<evidence type="ECO:0000256" key="3">
    <source>
        <dbReference type="ARBA" id="ARBA00022989"/>
    </source>
</evidence>
<keyword evidence="3 5" id="KW-1133">Transmembrane helix</keyword>
<reference evidence="8" key="2">
    <citation type="submission" date="2025-08" db="UniProtKB">
        <authorList>
            <consortium name="Ensembl"/>
        </authorList>
    </citation>
    <scope>IDENTIFICATION</scope>
</reference>
<reference evidence="8" key="1">
    <citation type="submission" date="2019-03" db="EMBL/GenBank/DDBJ databases">
        <title>Genome sequencing and reference-guided assembly of Black Bengal Goat (Capra hircus).</title>
        <authorList>
            <person name="Siddiki A.Z."/>
            <person name="Baten A."/>
            <person name="Billah M."/>
            <person name="Alam M.A.U."/>
            <person name="Shawrob K.S.M."/>
            <person name="Saha S."/>
            <person name="Chowdhury M."/>
            <person name="Rahman A.H."/>
            <person name="Stear M."/>
            <person name="Miah G."/>
            <person name="Das G.B."/>
            <person name="Hossain M.M."/>
            <person name="Kumkum M."/>
            <person name="Islam M.S."/>
            <person name="Mollah A.M."/>
            <person name="Ahsan A."/>
            <person name="Tusar F."/>
            <person name="Khan M.K.I."/>
        </authorList>
    </citation>
    <scope>NUCLEOTIDE SEQUENCE [LARGE SCALE GENOMIC DNA]</scope>
</reference>
<evidence type="ECO:0000256" key="2">
    <source>
        <dbReference type="ARBA" id="ARBA00022692"/>
    </source>
</evidence>
<dbReference type="PROSITE" id="PS50262">
    <property type="entry name" value="G_PROTEIN_RECEP_F1_2"/>
    <property type="match status" value="1"/>
</dbReference>
<feature type="domain" description="G-protein coupled receptors family 1 profile" evidence="7">
    <location>
        <begin position="28"/>
        <end position="192"/>
    </location>
</feature>
<dbReference type="PANTHER" id="PTHR23112:SF47">
    <property type="entry name" value="G-PROTEIN COUPLED RECEPTOR 157"/>
    <property type="match status" value="1"/>
</dbReference>
<accession>A0A8C2RIS5</accession>
<evidence type="ECO:0000259" key="7">
    <source>
        <dbReference type="PROSITE" id="PS50262"/>
    </source>
</evidence>
<evidence type="ECO:0000256" key="5">
    <source>
        <dbReference type="SAM" id="Phobius"/>
    </source>
</evidence>
<dbReference type="Pfam" id="PF05462">
    <property type="entry name" value="Dicty_CAR"/>
    <property type="match status" value="1"/>
</dbReference>
<dbReference type="AlphaFoldDB" id="A0A8C2RIS5"/>
<dbReference type="SUPFAM" id="SSF81321">
    <property type="entry name" value="Family A G protein-coupled receptor-like"/>
    <property type="match status" value="1"/>
</dbReference>
<organism evidence="8">
    <name type="scientific">Capra hircus</name>
    <name type="common">Goat</name>
    <dbReference type="NCBI Taxonomy" id="9925"/>
    <lineage>
        <taxon>Eukaryota</taxon>
        <taxon>Metazoa</taxon>
        <taxon>Chordata</taxon>
        <taxon>Craniata</taxon>
        <taxon>Vertebrata</taxon>
        <taxon>Euteleostomi</taxon>
        <taxon>Mammalia</taxon>
        <taxon>Eutheria</taxon>
        <taxon>Laurasiatheria</taxon>
        <taxon>Artiodactyla</taxon>
        <taxon>Ruminantia</taxon>
        <taxon>Pecora</taxon>
        <taxon>Bovidae</taxon>
        <taxon>Caprinae</taxon>
        <taxon>Capra</taxon>
    </lineage>
</organism>
<dbReference type="GO" id="GO:0004930">
    <property type="term" value="F:G protein-coupled receptor activity"/>
    <property type="evidence" value="ECO:0007669"/>
    <property type="project" value="TreeGrafter"/>
</dbReference>
<dbReference type="Gene3D" id="1.20.1070.10">
    <property type="entry name" value="Rhodopsin 7-helix transmembrane proteins"/>
    <property type="match status" value="1"/>
</dbReference>
<evidence type="ECO:0008006" key="9">
    <source>
        <dbReference type="Google" id="ProtNLM"/>
    </source>
</evidence>
<dbReference type="PANTHER" id="PTHR23112">
    <property type="entry name" value="G PROTEIN-COUPLED RECEPTOR 157-RELATED"/>
    <property type="match status" value="1"/>
</dbReference>
<dbReference type="GO" id="GO:0007189">
    <property type="term" value="P:adenylate cyclase-activating G protein-coupled receptor signaling pathway"/>
    <property type="evidence" value="ECO:0007669"/>
    <property type="project" value="TreeGrafter"/>
</dbReference>
<dbReference type="GO" id="GO:0005886">
    <property type="term" value="C:plasma membrane"/>
    <property type="evidence" value="ECO:0007669"/>
    <property type="project" value="TreeGrafter"/>
</dbReference>
<dbReference type="PRINTS" id="PR02001">
    <property type="entry name" value="GCR1CAMPR"/>
</dbReference>
<dbReference type="InterPro" id="IPR022343">
    <property type="entry name" value="GCR1-cAMP_receptor"/>
</dbReference>
<feature type="domain" description="G-protein coupled receptors family 2 profile 2" evidence="6">
    <location>
        <begin position="14"/>
        <end position="172"/>
    </location>
</feature>
<feature type="transmembrane region" description="Helical" evidence="5">
    <location>
        <begin position="49"/>
        <end position="67"/>
    </location>
</feature>